<accession>A0A8J7HHS3</accession>
<evidence type="ECO:0000313" key="2">
    <source>
        <dbReference type="EMBL" id="MBH8553174.1"/>
    </source>
</evidence>
<sequence>MTNAVAGSTKNQGRPNWSTYILHQATESHGYTGRTRSGFPEERPPTRVKNLNFPLVRAGG</sequence>
<feature type="region of interest" description="Disordered" evidence="1">
    <location>
        <begin position="28"/>
        <end position="60"/>
    </location>
</feature>
<organism evidence="2 3">
    <name type="scientific">Atlanticothrix silvestris CENA357</name>
    <dbReference type="NCBI Taxonomy" id="1725252"/>
    <lineage>
        <taxon>Bacteria</taxon>
        <taxon>Bacillati</taxon>
        <taxon>Cyanobacteriota</taxon>
        <taxon>Cyanophyceae</taxon>
        <taxon>Nostocales</taxon>
        <taxon>Nodulariaceae</taxon>
        <taxon>Atlanticothrix</taxon>
        <taxon>Atlanticothrix silvestris</taxon>
    </lineage>
</organism>
<evidence type="ECO:0000313" key="3">
    <source>
        <dbReference type="Proteomes" id="UP000599391"/>
    </source>
</evidence>
<proteinExistence type="predicted"/>
<gene>
    <name evidence="2" type="ORF">I8751_12490</name>
</gene>
<name>A0A8J7HHS3_9CYAN</name>
<dbReference type="EMBL" id="JAECZB010000025">
    <property type="protein sequence ID" value="MBH8553174.1"/>
    <property type="molecule type" value="Genomic_DNA"/>
</dbReference>
<comment type="caution">
    <text evidence="2">The sequence shown here is derived from an EMBL/GenBank/DDBJ whole genome shotgun (WGS) entry which is preliminary data.</text>
</comment>
<evidence type="ECO:0000256" key="1">
    <source>
        <dbReference type="SAM" id="MobiDB-lite"/>
    </source>
</evidence>
<keyword evidence="3" id="KW-1185">Reference proteome</keyword>
<dbReference type="Proteomes" id="UP000599391">
    <property type="component" value="Unassembled WGS sequence"/>
</dbReference>
<protein>
    <submittedName>
        <fullName evidence="2">Uncharacterized protein</fullName>
    </submittedName>
</protein>
<reference evidence="2 3" key="1">
    <citation type="journal article" date="2021" name="Int. J. Syst. Evol. Microbiol.">
        <title>Amazonocrinis nigriterrae gen. nov., sp. nov., Atlanticothrix silvestris gen. nov., sp. nov. and Dendronalium phyllosphericum gen. nov., sp. nov., nostocacean cyanobacteria from Brazilian environments.</title>
        <authorList>
            <person name="Alvarenga D.O."/>
            <person name="Andreote A.P.D."/>
            <person name="Branco L.H.Z."/>
            <person name="Delbaje E."/>
            <person name="Cruz R.B."/>
            <person name="Varani A.M."/>
            <person name="Fiore M.F."/>
        </authorList>
    </citation>
    <scope>NUCLEOTIDE SEQUENCE [LARGE SCALE GENOMIC DNA]</scope>
    <source>
        <strain evidence="2 3">CENA357</strain>
    </source>
</reference>
<dbReference type="AlphaFoldDB" id="A0A8J7HHS3"/>